<sequence>MFNPVQVARHWNQCVSTLYANTAFGRLFDNDAISFNVYGLALYPLITVLHLVTVKYLIVTLVSVNNTVENTLPSPDPVGLRVIIHLANILNQLNP</sequence>
<dbReference type="AlphaFoldDB" id="A0A5J4TZF7"/>
<dbReference type="Proteomes" id="UP000324800">
    <property type="component" value="Unassembled WGS sequence"/>
</dbReference>
<protein>
    <submittedName>
        <fullName evidence="1">Uncharacterized protein</fullName>
    </submittedName>
</protein>
<proteinExistence type="predicted"/>
<gene>
    <name evidence="1" type="ORF">EZS28_041321</name>
</gene>
<evidence type="ECO:0000313" key="2">
    <source>
        <dbReference type="Proteomes" id="UP000324800"/>
    </source>
</evidence>
<accession>A0A5J4TZF7</accession>
<evidence type="ECO:0000313" key="1">
    <source>
        <dbReference type="EMBL" id="KAA6363152.1"/>
    </source>
</evidence>
<organism evidence="1 2">
    <name type="scientific">Streblomastix strix</name>
    <dbReference type="NCBI Taxonomy" id="222440"/>
    <lineage>
        <taxon>Eukaryota</taxon>
        <taxon>Metamonada</taxon>
        <taxon>Preaxostyla</taxon>
        <taxon>Oxymonadida</taxon>
        <taxon>Streblomastigidae</taxon>
        <taxon>Streblomastix</taxon>
    </lineage>
</organism>
<dbReference type="EMBL" id="SNRW01023267">
    <property type="protein sequence ID" value="KAA6363152.1"/>
    <property type="molecule type" value="Genomic_DNA"/>
</dbReference>
<name>A0A5J4TZF7_9EUKA</name>
<comment type="caution">
    <text evidence="1">The sequence shown here is derived from an EMBL/GenBank/DDBJ whole genome shotgun (WGS) entry which is preliminary data.</text>
</comment>
<reference evidence="1 2" key="1">
    <citation type="submission" date="2019-03" db="EMBL/GenBank/DDBJ databases">
        <title>Single cell metagenomics reveals metabolic interactions within the superorganism composed of flagellate Streblomastix strix and complex community of Bacteroidetes bacteria on its surface.</title>
        <authorList>
            <person name="Treitli S.C."/>
            <person name="Kolisko M."/>
            <person name="Husnik F."/>
            <person name="Keeling P."/>
            <person name="Hampl V."/>
        </authorList>
    </citation>
    <scope>NUCLEOTIDE SEQUENCE [LARGE SCALE GENOMIC DNA]</scope>
    <source>
        <strain evidence="1">ST1C</strain>
    </source>
</reference>